<dbReference type="AlphaFoldDB" id="W1XHD7"/>
<gene>
    <name evidence="1" type="ORF">Q604_UNBC16769G0001</name>
</gene>
<comment type="caution">
    <text evidence="1">The sequence shown here is derived from an EMBL/GenBank/DDBJ whole genome shotgun (WGS) entry which is preliminary data.</text>
</comment>
<accession>W1XHD7</accession>
<sequence length="78" mass="8067">SNDPVVGINGQGETSLYVARLGLDGFHGVSLAGDNVVNLWLPDFTNAGAVKKGEVEMVAAVALKASKAAGVFRKIKVK</sequence>
<dbReference type="EMBL" id="AZMM01016769">
    <property type="protein sequence ID" value="ETJ28204.1"/>
    <property type="molecule type" value="Genomic_DNA"/>
</dbReference>
<evidence type="ECO:0000313" key="1">
    <source>
        <dbReference type="EMBL" id="ETJ28204.1"/>
    </source>
</evidence>
<name>W1XHD7_9ZZZZ</name>
<protein>
    <submittedName>
        <fullName evidence="1">Uncharacterized protein</fullName>
    </submittedName>
</protein>
<proteinExistence type="predicted"/>
<feature type="non-terminal residue" evidence="1">
    <location>
        <position position="1"/>
    </location>
</feature>
<organism evidence="1">
    <name type="scientific">human gut metagenome</name>
    <dbReference type="NCBI Taxonomy" id="408170"/>
    <lineage>
        <taxon>unclassified sequences</taxon>
        <taxon>metagenomes</taxon>
        <taxon>organismal metagenomes</taxon>
    </lineage>
</organism>
<reference evidence="1" key="1">
    <citation type="submission" date="2013-12" db="EMBL/GenBank/DDBJ databases">
        <title>A Varibaculum cambriense genome reconstructed from a premature infant gut community with otherwise low bacterial novelty that shifts toward anaerobic metabolism during the third week of life.</title>
        <authorList>
            <person name="Brown C.T."/>
            <person name="Sharon I."/>
            <person name="Thomas B.C."/>
            <person name="Castelle C.J."/>
            <person name="Morowitz M.J."/>
            <person name="Banfield J.F."/>
        </authorList>
    </citation>
    <scope>NUCLEOTIDE SEQUENCE</scope>
</reference>